<dbReference type="PANTHER" id="PTHR23023">
    <property type="entry name" value="DIMETHYLANILINE MONOOXYGENASE"/>
    <property type="match status" value="1"/>
</dbReference>
<dbReference type="GO" id="GO:0050660">
    <property type="term" value="F:flavin adenine dinucleotide binding"/>
    <property type="evidence" value="ECO:0007669"/>
    <property type="project" value="InterPro"/>
</dbReference>
<accession>A0AA88GJ58</accession>
<dbReference type="GeneID" id="68101304"/>
<dbReference type="SUPFAM" id="SSF51905">
    <property type="entry name" value="FAD/NAD(P)-binding domain"/>
    <property type="match status" value="2"/>
</dbReference>
<reference evidence="6 7" key="1">
    <citation type="journal article" date="2018" name="BMC Genomics">
        <title>The genome of Naegleria lovaniensis, the basis for a comparative approach to unravel pathogenicity factors of the human pathogenic amoeba N. fowleri.</title>
        <authorList>
            <person name="Liechti N."/>
            <person name="Schurch N."/>
            <person name="Bruggmann R."/>
            <person name="Wittwer M."/>
        </authorList>
    </citation>
    <scope>NUCLEOTIDE SEQUENCE [LARGE SCALE GENOMIC DNA]</scope>
    <source>
        <strain evidence="6 7">ATCC 30569</strain>
    </source>
</reference>
<dbReference type="Gene3D" id="3.50.50.60">
    <property type="entry name" value="FAD/NAD(P)-binding domain"/>
    <property type="match status" value="3"/>
</dbReference>
<evidence type="ECO:0008006" key="8">
    <source>
        <dbReference type="Google" id="ProtNLM"/>
    </source>
</evidence>
<keyword evidence="4" id="KW-0521">NADP</keyword>
<evidence type="ECO:0000256" key="5">
    <source>
        <dbReference type="ARBA" id="ARBA00023002"/>
    </source>
</evidence>
<dbReference type="Pfam" id="PF00743">
    <property type="entry name" value="FMO-like"/>
    <property type="match status" value="2"/>
</dbReference>
<dbReference type="AlphaFoldDB" id="A0AA88GJ58"/>
<evidence type="ECO:0000256" key="3">
    <source>
        <dbReference type="ARBA" id="ARBA00022827"/>
    </source>
</evidence>
<comment type="similarity">
    <text evidence="1">Belongs to the FMO family.</text>
</comment>
<dbReference type="GO" id="GO:0050661">
    <property type="term" value="F:NADP binding"/>
    <property type="evidence" value="ECO:0007669"/>
    <property type="project" value="InterPro"/>
</dbReference>
<evidence type="ECO:0000256" key="4">
    <source>
        <dbReference type="ARBA" id="ARBA00022857"/>
    </source>
</evidence>
<dbReference type="InterPro" id="IPR020946">
    <property type="entry name" value="Flavin_mOase-like"/>
</dbReference>
<dbReference type="EMBL" id="PYSW02000036">
    <property type="protein sequence ID" value="KAG2377765.1"/>
    <property type="molecule type" value="Genomic_DNA"/>
</dbReference>
<dbReference type="GO" id="GO:0004499">
    <property type="term" value="F:N,N-dimethylaniline monooxygenase activity"/>
    <property type="evidence" value="ECO:0007669"/>
    <property type="project" value="InterPro"/>
</dbReference>
<keyword evidence="2" id="KW-0285">Flavoprotein</keyword>
<keyword evidence="7" id="KW-1185">Reference proteome</keyword>
<evidence type="ECO:0000313" key="6">
    <source>
        <dbReference type="EMBL" id="KAG2377765.1"/>
    </source>
</evidence>
<keyword evidence="3" id="KW-0274">FAD</keyword>
<evidence type="ECO:0000313" key="7">
    <source>
        <dbReference type="Proteomes" id="UP000816034"/>
    </source>
</evidence>
<dbReference type="InterPro" id="IPR000960">
    <property type="entry name" value="Flavin_mOase"/>
</dbReference>
<gene>
    <name evidence="6" type="ORF">C9374_008850</name>
</gene>
<sequence length="597" mass="69572">MFSERSRSLLDWCWHTSLFILRYLLHTIYLISEWYYSNFSTSDWFNHSTNRKFSKPNSKDSPRRVCIIGAGVSGLVQLKTLLTDFSNVPFEVMCFEKSDHVGGLWRFDATKKHEQFSEFIHADRASNMKTSFSHDRDWEHISPMYSSLHTNTSRDLMAFSDFPMNENVPDFPSSEQVYQYLKDYTQQFNLEEHIQFKTEVIKVSQQPSRNNTVSTWFVTTRNVDSGEVTEREFDAVIVGNGRNSKPRIPSFFRDLSSTYKFGKVLHSKYYQDDYEIFKDKTVLIVGSGSSGSDIASRIALVTDKTFISVHKGAALLPKFHDGKPIDHNPIRRRYFQFLPKSIQTLLANYFINSKLPTSKQFYPFNHNTNRNHTVGLSSELIIEIGFGRVKVLPPVTSFTEMDISFENGKKLVPDYIVLCTGYDLDFPFLDKDVLRMDQHCSRTTMLYEHMFHMDQPNLIFLGLPFTVHPFLVCELQARYAAMVLSGLCSIPSRNEIILANQNKISQLEQAGIDSVKFFHREFHLEYCDKIARLGGFYAHPFKFEHSPYFMDLMFGPLYGYHYRIEGIGHMALEEIERVMKMYKQRNSSYCEKTDKQR</sequence>
<dbReference type="InterPro" id="IPR050346">
    <property type="entry name" value="FMO-like"/>
</dbReference>
<dbReference type="Proteomes" id="UP000816034">
    <property type="component" value="Unassembled WGS sequence"/>
</dbReference>
<name>A0AA88GJ58_NAELO</name>
<protein>
    <recommendedName>
        <fullName evidence="8">Flavin-containing monooxygenase</fullName>
    </recommendedName>
</protein>
<proteinExistence type="inferred from homology"/>
<organism evidence="6 7">
    <name type="scientific">Naegleria lovaniensis</name>
    <name type="common">Amoeba</name>
    <dbReference type="NCBI Taxonomy" id="51637"/>
    <lineage>
        <taxon>Eukaryota</taxon>
        <taxon>Discoba</taxon>
        <taxon>Heterolobosea</taxon>
        <taxon>Tetramitia</taxon>
        <taxon>Eutetramitia</taxon>
        <taxon>Vahlkampfiidae</taxon>
        <taxon>Naegleria</taxon>
    </lineage>
</organism>
<comment type="caution">
    <text evidence="6">The sequence shown here is derived from an EMBL/GenBank/DDBJ whole genome shotgun (WGS) entry which is preliminary data.</text>
</comment>
<dbReference type="InterPro" id="IPR036188">
    <property type="entry name" value="FAD/NAD-bd_sf"/>
</dbReference>
<dbReference type="PIRSF" id="PIRSF000332">
    <property type="entry name" value="FMO"/>
    <property type="match status" value="1"/>
</dbReference>
<keyword evidence="5" id="KW-0560">Oxidoreductase</keyword>
<evidence type="ECO:0000256" key="1">
    <source>
        <dbReference type="ARBA" id="ARBA00009183"/>
    </source>
</evidence>
<evidence type="ECO:0000256" key="2">
    <source>
        <dbReference type="ARBA" id="ARBA00022630"/>
    </source>
</evidence>
<dbReference type="RefSeq" id="XP_044545027.1">
    <property type="nucleotide sequence ID" value="XM_044698972.1"/>
</dbReference>